<sequence length="196" mass="22146">MDADTNPDMNAYQPLSASGHTASWQSLKPQLELVTSKIDMRWENEGWTAEGTLGVDNAQFVLRLSAGWVIQQCLLFRDLEDPDLWLGTDSHGRWGEVNGAHRTELDGCTDLDFMNTPFTNCIPIRRLPLLIGDSATLTVAVIDIETLGITKQTHQYTKLTQHTWRYISSVSNSEVEVKVDEFGFVLDEPNNFKRVF</sequence>
<proteinExistence type="predicted"/>
<dbReference type="EMBL" id="CAFBOV010000164">
    <property type="protein sequence ID" value="CAB5001705.1"/>
    <property type="molecule type" value="Genomic_DNA"/>
</dbReference>
<organism evidence="1">
    <name type="scientific">freshwater metagenome</name>
    <dbReference type="NCBI Taxonomy" id="449393"/>
    <lineage>
        <taxon>unclassified sequences</taxon>
        <taxon>metagenomes</taxon>
        <taxon>ecological metagenomes</taxon>
    </lineage>
</organism>
<name>A0A6J7PB42_9ZZZZ</name>
<protein>
    <submittedName>
        <fullName evidence="1">Unannotated protein</fullName>
    </submittedName>
</protein>
<accession>A0A6J7PB42</accession>
<dbReference type="InterPro" id="IPR009467">
    <property type="entry name" value="Glycolipid-bd_prot_put"/>
</dbReference>
<evidence type="ECO:0000313" key="1">
    <source>
        <dbReference type="EMBL" id="CAB5001705.1"/>
    </source>
</evidence>
<dbReference type="Pfam" id="PF06475">
    <property type="entry name" value="Glycolipid_bind"/>
    <property type="match status" value="1"/>
</dbReference>
<dbReference type="AlphaFoldDB" id="A0A6J7PB42"/>
<dbReference type="SUPFAM" id="SSF159275">
    <property type="entry name" value="PA1994-like"/>
    <property type="match status" value="1"/>
</dbReference>
<reference evidence="1" key="1">
    <citation type="submission" date="2020-05" db="EMBL/GenBank/DDBJ databases">
        <authorList>
            <person name="Chiriac C."/>
            <person name="Salcher M."/>
            <person name="Ghai R."/>
            <person name="Kavagutti S V."/>
        </authorList>
    </citation>
    <scope>NUCLEOTIDE SEQUENCE</scope>
</reference>
<gene>
    <name evidence="1" type="ORF">UFOPK4020_00859</name>
</gene>